<dbReference type="GO" id="GO:0005524">
    <property type="term" value="F:ATP binding"/>
    <property type="evidence" value="ECO:0007669"/>
    <property type="project" value="UniProtKB-KW"/>
</dbReference>
<dbReference type="InterPro" id="IPR027417">
    <property type="entry name" value="P-loop_NTPase"/>
</dbReference>
<gene>
    <name evidence="1" type="ORF">FAB82_06335</name>
</gene>
<protein>
    <submittedName>
        <fullName evidence="1">ATP-binding protein</fullName>
    </submittedName>
</protein>
<dbReference type="SUPFAM" id="SSF52540">
    <property type="entry name" value="P-loop containing nucleoside triphosphate hydrolases"/>
    <property type="match status" value="1"/>
</dbReference>
<evidence type="ECO:0000313" key="1">
    <source>
        <dbReference type="EMBL" id="THV42275.1"/>
    </source>
</evidence>
<keyword evidence="2" id="KW-1185">Reference proteome</keyword>
<dbReference type="OrthoDB" id="7837405at2"/>
<dbReference type="RefSeq" id="WP_136533708.1">
    <property type="nucleotide sequence ID" value="NZ_STGY01000025.1"/>
</dbReference>
<evidence type="ECO:0000313" key="2">
    <source>
        <dbReference type="Proteomes" id="UP000308760"/>
    </source>
</evidence>
<proteinExistence type="predicted"/>
<accession>A0A4S8QH32</accession>
<dbReference type="Proteomes" id="UP000308760">
    <property type="component" value="Unassembled WGS sequence"/>
</dbReference>
<sequence length="189" mass="20726">MPRLILLNGAPATGKSTLAERYLADHPMALNLDIDRLRRWLGRWKDDPGAAGLRARAIALAGARDHLTAGFDVVVPQLLGRTEFIEQLEATAAEAGARFHEIYLEDSVENALRRFAARTEAAADPVHADAHVLLPDGEATLRRMHEAVEAMKAKRPQAIGVKTIPGDVERTYAALLDAVNRAHIQDREC</sequence>
<keyword evidence="1" id="KW-0547">Nucleotide-binding</keyword>
<comment type="caution">
    <text evidence="1">The sequence shown here is derived from an EMBL/GenBank/DDBJ whole genome shotgun (WGS) entry which is preliminary data.</text>
</comment>
<reference evidence="2" key="1">
    <citation type="submission" date="2019-04" db="EMBL/GenBank/DDBJ databases">
        <title>Nocardioides xinjiangensis sp. nov.</title>
        <authorList>
            <person name="Liu S."/>
        </authorList>
    </citation>
    <scope>NUCLEOTIDE SEQUENCE [LARGE SCALE GENOMIC DNA]</scope>
    <source>
        <strain evidence="2">18</strain>
    </source>
</reference>
<dbReference type="AlphaFoldDB" id="A0A4S8QH32"/>
<dbReference type="Pfam" id="PF13671">
    <property type="entry name" value="AAA_33"/>
    <property type="match status" value="1"/>
</dbReference>
<keyword evidence="1" id="KW-0067">ATP-binding</keyword>
<dbReference type="EMBL" id="STGY01000025">
    <property type="protein sequence ID" value="THV42275.1"/>
    <property type="molecule type" value="Genomic_DNA"/>
</dbReference>
<organism evidence="1 2">
    <name type="scientific">Glycomyces buryatensis</name>
    <dbReference type="NCBI Taxonomy" id="2570927"/>
    <lineage>
        <taxon>Bacteria</taxon>
        <taxon>Bacillati</taxon>
        <taxon>Actinomycetota</taxon>
        <taxon>Actinomycetes</taxon>
        <taxon>Glycomycetales</taxon>
        <taxon>Glycomycetaceae</taxon>
        <taxon>Glycomyces</taxon>
    </lineage>
</organism>
<reference evidence="1 2" key="2">
    <citation type="submission" date="2019-05" db="EMBL/GenBank/DDBJ databases">
        <title>Glycomyces buryatensis sp. nov.</title>
        <authorList>
            <person name="Nikitina E."/>
        </authorList>
    </citation>
    <scope>NUCLEOTIDE SEQUENCE [LARGE SCALE GENOMIC DNA]</scope>
    <source>
        <strain evidence="1 2">18</strain>
    </source>
</reference>
<dbReference type="Gene3D" id="3.40.50.300">
    <property type="entry name" value="P-loop containing nucleotide triphosphate hydrolases"/>
    <property type="match status" value="1"/>
</dbReference>
<name>A0A4S8QH32_9ACTN</name>